<feature type="compositionally biased region" description="Low complexity" evidence="1">
    <location>
        <begin position="50"/>
        <end position="60"/>
    </location>
</feature>
<evidence type="ECO:0000313" key="5">
    <source>
        <dbReference type="Proteomes" id="UP000321947"/>
    </source>
</evidence>
<accession>A0A5D3D4U6</accession>
<dbReference type="EMBL" id="SSTE01005668">
    <property type="protein sequence ID" value="KAA0060469.1"/>
    <property type="molecule type" value="Genomic_DNA"/>
</dbReference>
<evidence type="ECO:0000313" key="4">
    <source>
        <dbReference type="Proteomes" id="UP000321393"/>
    </source>
</evidence>
<dbReference type="Proteomes" id="UP000321393">
    <property type="component" value="Unassembled WGS sequence"/>
</dbReference>
<feature type="region of interest" description="Disordered" evidence="1">
    <location>
        <begin position="1"/>
        <end position="83"/>
    </location>
</feature>
<comment type="caution">
    <text evidence="3">The sequence shown here is derived from an EMBL/GenBank/DDBJ whole genome shotgun (WGS) entry which is preliminary data.</text>
</comment>
<reference evidence="4 5" key="1">
    <citation type="submission" date="2019-08" db="EMBL/GenBank/DDBJ databases">
        <title>Draft genome sequences of two oriental melons (Cucumis melo L. var makuwa).</title>
        <authorList>
            <person name="Kwon S.-Y."/>
        </authorList>
    </citation>
    <scope>NUCLEOTIDE SEQUENCE [LARGE SCALE GENOMIC DNA]</scope>
    <source>
        <strain evidence="5">cv. Chang Bougi</strain>
        <strain evidence="4">cv. SW 3</strain>
        <tissue evidence="3">Leaf</tissue>
    </source>
</reference>
<evidence type="ECO:0000256" key="1">
    <source>
        <dbReference type="SAM" id="MobiDB-lite"/>
    </source>
</evidence>
<gene>
    <name evidence="3" type="ORF">E5676_scaffold119G00570</name>
    <name evidence="2" type="ORF">E6C27_scaffold22G002990</name>
</gene>
<sequence length="83" mass="9211">MHWITTDEGQATKGKRRRASDDGKATMGKRRRPSDDGQSSSPLGLVPKVISILSQQSSHSHPYKSKDNPSRTGLRLSYLGYLK</sequence>
<protein>
    <submittedName>
        <fullName evidence="3">Uncharacterized protein</fullName>
    </submittedName>
</protein>
<dbReference type="Proteomes" id="UP000321947">
    <property type="component" value="Unassembled WGS sequence"/>
</dbReference>
<evidence type="ECO:0000313" key="2">
    <source>
        <dbReference type="EMBL" id="KAA0060469.1"/>
    </source>
</evidence>
<dbReference type="EMBL" id="SSTD01007659">
    <property type="protein sequence ID" value="TYK18554.1"/>
    <property type="molecule type" value="Genomic_DNA"/>
</dbReference>
<evidence type="ECO:0000313" key="3">
    <source>
        <dbReference type="EMBL" id="TYK18554.1"/>
    </source>
</evidence>
<name>A0A5D3D4U6_CUCMM</name>
<proteinExistence type="predicted"/>
<organism evidence="3 5">
    <name type="scientific">Cucumis melo var. makuwa</name>
    <name type="common">Oriental melon</name>
    <dbReference type="NCBI Taxonomy" id="1194695"/>
    <lineage>
        <taxon>Eukaryota</taxon>
        <taxon>Viridiplantae</taxon>
        <taxon>Streptophyta</taxon>
        <taxon>Embryophyta</taxon>
        <taxon>Tracheophyta</taxon>
        <taxon>Spermatophyta</taxon>
        <taxon>Magnoliopsida</taxon>
        <taxon>eudicotyledons</taxon>
        <taxon>Gunneridae</taxon>
        <taxon>Pentapetalae</taxon>
        <taxon>rosids</taxon>
        <taxon>fabids</taxon>
        <taxon>Cucurbitales</taxon>
        <taxon>Cucurbitaceae</taxon>
        <taxon>Benincaseae</taxon>
        <taxon>Cucumis</taxon>
    </lineage>
</organism>
<dbReference type="AlphaFoldDB" id="A0A5D3D4U6"/>